<evidence type="ECO:0000313" key="1">
    <source>
        <dbReference type="EMBL" id="BAP46828.1"/>
    </source>
</evidence>
<keyword evidence="1" id="KW-0614">Plasmid</keyword>
<dbReference type="EMBL" id="AB972538">
    <property type="protein sequence ID" value="BAP46828.1"/>
    <property type="molecule type" value="Genomic_DNA"/>
</dbReference>
<reference evidence="1" key="1">
    <citation type="submission" date="2014-07" db="EMBL/GenBank/DDBJ databases">
        <title>Unique plasmid whose copy number varies in growth phase dependent manner.</title>
        <authorList>
            <person name="Akasaka N."/>
            <person name="Astuti W."/>
            <person name="Ishii Y."/>
            <person name="Hidese R."/>
            <person name="Sakoda H."/>
            <person name="Fujiwara S."/>
        </authorList>
    </citation>
    <scope>NUCLEOTIDE SEQUENCE</scope>
    <source>
        <strain evidence="1">KGMA0119</strain>
        <plasmid evidence="1">pGE2</plasmid>
    </source>
</reference>
<protein>
    <submittedName>
        <fullName evidence="1">Uncharacterized protein</fullName>
    </submittedName>
</protein>
<sequence>MRFSRNIAIRGTESVSAYRKISGIKNDNELPEVFLGGWIARSLYDDFNVNARVECYFTQIASDLGKNVDSDLKRIMGNWRADVAVYEKGIPTSIIEIKIYDEGCCAKSVLRDLEKMRELSKITDIETYLAVLITSTTNNTCENRAKSLSNILGHDFDYIDSPTIAEEGAADWSWQFACGSFT</sequence>
<organism evidence="1">
    <name type="scientific">Komagataeibacter europaeus</name>
    <name type="common">Gluconacetobacter europaeus</name>
    <dbReference type="NCBI Taxonomy" id="33995"/>
    <lineage>
        <taxon>Bacteria</taxon>
        <taxon>Pseudomonadati</taxon>
        <taxon>Pseudomonadota</taxon>
        <taxon>Alphaproteobacteria</taxon>
        <taxon>Acetobacterales</taxon>
        <taxon>Acetobacteraceae</taxon>
        <taxon>Komagataeibacter</taxon>
    </lineage>
</organism>
<proteinExistence type="predicted"/>
<accession>A0A089ZWU3</accession>
<geneLocation type="plasmid" evidence="1">
    <name>pGE2</name>
</geneLocation>
<dbReference type="AlphaFoldDB" id="A0A089ZWU3"/>
<name>A0A089ZWU3_KOMEU</name>
<dbReference type="RefSeq" id="WP_031943927.1">
    <property type="nucleotide sequence ID" value="NC_024994.1"/>
</dbReference>